<name>A0AB38F8G8_RHOWR</name>
<evidence type="ECO:0000313" key="3">
    <source>
        <dbReference type="Proteomes" id="UP000251211"/>
    </source>
</evidence>
<reference evidence="2 3" key="1">
    <citation type="submission" date="2018-06" db="EMBL/GenBank/DDBJ databases">
        <authorList>
            <consortium name="Pathogen Informatics"/>
            <person name="Doyle S."/>
        </authorList>
    </citation>
    <scope>NUCLEOTIDE SEQUENCE [LARGE SCALE GENOMIC DNA]</scope>
    <source>
        <strain evidence="2 3">NCTC13229</strain>
    </source>
</reference>
<dbReference type="Pfam" id="PF03061">
    <property type="entry name" value="4HBT"/>
    <property type="match status" value="1"/>
</dbReference>
<gene>
    <name evidence="2" type="ORF">NCTC13229_01388</name>
</gene>
<proteinExistence type="predicted"/>
<organism evidence="2 3">
    <name type="scientific">Rhodococcus wratislaviensis</name>
    <name type="common">Tsukamurella wratislaviensis</name>
    <dbReference type="NCBI Taxonomy" id="44752"/>
    <lineage>
        <taxon>Bacteria</taxon>
        <taxon>Bacillati</taxon>
        <taxon>Actinomycetota</taxon>
        <taxon>Actinomycetes</taxon>
        <taxon>Mycobacteriales</taxon>
        <taxon>Nocardiaceae</taxon>
        <taxon>Rhodococcus</taxon>
    </lineage>
</organism>
<dbReference type="InterPro" id="IPR052061">
    <property type="entry name" value="PTE-AB_protein"/>
</dbReference>
<dbReference type="Gene3D" id="3.10.129.10">
    <property type="entry name" value="Hotdog Thioesterase"/>
    <property type="match status" value="1"/>
</dbReference>
<dbReference type="AlphaFoldDB" id="A0AB38F8G8"/>
<dbReference type="EMBL" id="UAUI01000002">
    <property type="protein sequence ID" value="SPZ37925.1"/>
    <property type="molecule type" value="Genomic_DNA"/>
</dbReference>
<dbReference type="InterPro" id="IPR029069">
    <property type="entry name" value="HotDog_dom_sf"/>
</dbReference>
<dbReference type="PANTHER" id="PTHR47260">
    <property type="entry name" value="UPF0644 PROTEIN PB2B4.06"/>
    <property type="match status" value="1"/>
</dbReference>
<evidence type="ECO:0000259" key="1">
    <source>
        <dbReference type="Pfam" id="PF03061"/>
    </source>
</evidence>
<feature type="domain" description="Thioesterase" evidence="1">
    <location>
        <begin position="128"/>
        <end position="200"/>
    </location>
</feature>
<dbReference type="CDD" id="cd03443">
    <property type="entry name" value="PaaI_thioesterase"/>
    <property type="match status" value="1"/>
</dbReference>
<dbReference type="RefSeq" id="WP_112298987.1">
    <property type="nucleotide sequence ID" value="NZ_UAUI01000002.1"/>
</dbReference>
<dbReference type="SUPFAM" id="SSF54637">
    <property type="entry name" value="Thioesterase/thiol ester dehydrase-isomerase"/>
    <property type="match status" value="1"/>
</dbReference>
<protein>
    <submittedName>
        <fullName evidence="2">Thioesterase</fullName>
    </submittedName>
</protein>
<dbReference type="Proteomes" id="UP000251211">
    <property type="component" value="Unassembled WGS sequence"/>
</dbReference>
<dbReference type="InterPro" id="IPR006683">
    <property type="entry name" value="Thioestr_dom"/>
</dbReference>
<comment type="caution">
    <text evidence="2">The sequence shown here is derived from an EMBL/GenBank/DDBJ whole genome shotgun (WGS) entry which is preliminary data.</text>
</comment>
<accession>A0AB38F8G8</accession>
<dbReference type="PANTHER" id="PTHR47260:SF1">
    <property type="entry name" value="UPF0644 PROTEIN PB2B4.06"/>
    <property type="match status" value="1"/>
</dbReference>
<sequence>MAESPLHTAESSWSESIVQTVDAPAHLRRLADATRAFMEAQMRADVDVAIADDVASRLEHLTRRLRSSVPDRTPGDLFDIGGPLRNDFGNAVVGRRNPVAPPMTVHRLPDGRARAELDLGCLYEGAPGQVHGGVCAMLLDQLLGEAAGAGGNAGMTVYLTTTFKRITKLGHVRLEAWTASVDGRKAIVRGHLADGSGATCIEAEALFIMPRSHVGTVNESSRGEIS</sequence>
<evidence type="ECO:0000313" key="2">
    <source>
        <dbReference type="EMBL" id="SPZ37925.1"/>
    </source>
</evidence>